<comment type="pathway">
    <text evidence="2 14">Porphyrin-containing compound metabolism; protoporphyrin-IX biosynthesis; protoporphyrin-IX from protoporphyrinogen-IX: step 1/1.</text>
</comment>
<evidence type="ECO:0000256" key="14">
    <source>
        <dbReference type="PIRNR" id="PIRNR004638"/>
    </source>
</evidence>
<evidence type="ECO:0000256" key="9">
    <source>
        <dbReference type="ARBA" id="ARBA00022989"/>
    </source>
</evidence>
<comment type="catalytic activity">
    <reaction evidence="13 14">
        <text>protoporphyrinogen IX + 3 A = protoporphyrin IX + 3 AH2</text>
        <dbReference type="Rhea" id="RHEA:62000"/>
        <dbReference type="ChEBI" id="CHEBI:13193"/>
        <dbReference type="ChEBI" id="CHEBI:17499"/>
        <dbReference type="ChEBI" id="CHEBI:57306"/>
        <dbReference type="ChEBI" id="CHEBI:57307"/>
    </reaction>
</comment>
<comment type="similarity">
    <text evidence="3 14">Belongs to the HemJ family.</text>
</comment>
<dbReference type="EC" id="1.3.99.-" evidence="14"/>
<keyword evidence="8 14" id="KW-0479">Metal-binding</keyword>
<gene>
    <name evidence="16" type="ORF">FHS74_003170</name>
</gene>
<evidence type="ECO:0000256" key="7">
    <source>
        <dbReference type="ARBA" id="ARBA00022692"/>
    </source>
</evidence>
<comment type="cofactor">
    <cofactor evidence="14">
        <name>heme b</name>
        <dbReference type="ChEBI" id="CHEBI:60344"/>
    </cofactor>
    <text evidence="14">Binds 1 heme b (iron(II)-protoporphyrin IX) group per subunit.</text>
</comment>
<accession>A0A7X0B0U4</accession>
<keyword evidence="17" id="KW-1185">Reference proteome</keyword>
<dbReference type="AlphaFoldDB" id="A0A7X0B0U4"/>
<keyword evidence="9 15" id="KW-1133">Transmembrane helix</keyword>
<name>A0A7X0B0U4_9PROT</name>
<feature type="transmembrane region" description="Helical" evidence="15">
    <location>
        <begin position="121"/>
        <end position="144"/>
    </location>
</feature>
<evidence type="ECO:0000256" key="10">
    <source>
        <dbReference type="ARBA" id="ARBA00023002"/>
    </source>
</evidence>
<dbReference type="EMBL" id="JACIIZ010000008">
    <property type="protein sequence ID" value="MBB6252610.1"/>
    <property type="molecule type" value="Genomic_DNA"/>
</dbReference>
<evidence type="ECO:0000256" key="8">
    <source>
        <dbReference type="ARBA" id="ARBA00022723"/>
    </source>
</evidence>
<evidence type="ECO:0000256" key="13">
    <source>
        <dbReference type="ARBA" id="ARBA00048390"/>
    </source>
</evidence>
<keyword evidence="11 14" id="KW-0408">Iron</keyword>
<dbReference type="PANTHER" id="PTHR40255">
    <property type="entry name" value="UPF0093 MEMBRANE PROTEIN SLR1790"/>
    <property type="match status" value="1"/>
</dbReference>
<dbReference type="UniPathway" id="UPA00251">
    <property type="reaction ID" value="UER00324"/>
</dbReference>
<keyword evidence="10" id="KW-0560">Oxidoreductase</keyword>
<dbReference type="RefSeq" id="WP_184802192.1">
    <property type="nucleotide sequence ID" value="NZ_JACIIZ010000008.1"/>
</dbReference>
<evidence type="ECO:0000256" key="11">
    <source>
        <dbReference type="ARBA" id="ARBA00023004"/>
    </source>
</evidence>
<evidence type="ECO:0000256" key="4">
    <source>
        <dbReference type="ARBA" id="ARBA00017504"/>
    </source>
</evidence>
<evidence type="ECO:0000256" key="6">
    <source>
        <dbReference type="ARBA" id="ARBA00022617"/>
    </source>
</evidence>
<keyword evidence="5 14" id="KW-1003">Cell membrane</keyword>
<dbReference type="Pfam" id="PF03653">
    <property type="entry name" value="UPF0093"/>
    <property type="match status" value="1"/>
</dbReference>
<comment type="subcellular location">
    <subcellularLocation>
        <location evidence="1">Cell membrane</location>
        <topology evidence="1">Multi-pass membrane protein</topology>
    </subcellularLocation>
</comment>
<keyword evidence="6 14" id="KW-0349">Heme</keyword>
<feature type="transmembrane region" description="Helical" evidence="15">
    <location>
        <begin position="20"/>
        <end position="39"/>
    </location>
</feature>
<evidence type="ECO:0000256" key="3">
    <source>
        <dbReference type="ARBA" id="ARBA00006501"/>
    </source>
</evidence>
<dbReference type="GO" id="GO:0005886">
    <property type="term" value="C:plasma membrane"/>
    <property type="evidence" value="ECO:0007669"/>
    <property type="project" value="UniProtKB-SubCell"/>
</dbReference>
<sequence length="147" mass="15759">MIFRETDPMPYLWLESLHAAAAVTFVAGLLAAALLLAFVPSADAVSPAFWRAARAWHRWVTGPAILLVWGLGLTLALKGGWLPAAGWLWAKLALVTALSGLHGAQAGALRRLANGQEDRRAAFIRFIPALIVLAVVGILFLVIAKPF</sequence>
<feature type="transmembrane region" description="Helical" evidence="15">
    <location>
        <begin position="87"/>
        <end position="109"/>
    </location>
</feature>
<comment type="caution">
    <text evidence="16">The sequence shown here is derived from an EMBL/GenBank/DDBJ whole genome shotgun (WGS) entry which is preliminary data.</text>
</comment>
<dbReference type="GO" id="GO:0070818">
    <property type="term" value="F:protoporphyrinogen oxidase activity"/>
    <property type="evidence" value="ECO:0007669"/>
    <property type="project" value="UniProtKB-UniRule"/>
</dbReference>
<comment type="function">
    <text evidence="14">Catalyzes the oxidation of protoporphyrinogen IX to protoporphyrin IX.</text>
</comment>
<evidence type="ECO:0000256" key="1">
    <source>
        <dbReference type="ARBA" id="ARBA00004651"/>
    </source>
</evidence>
<protein>
    <recommendedName>
        <fullName evidence="4 14">Protoporphyrinogen IX oxidase</fullName>
        <ecNumber evidence="14">1.3.99.-</ecNumber>
    </recommendedName>
</protein>
<evidence type="ECO:0000256" key="5">
    <source>
        <dbReference type="ARBA" id="ARBA00022475"/>
    </source>
</evidence>
<reference evidence="16 17" key="1">
    <citation type="submission" date="2020-08" db="EMBL/GenBank/DDBJ databases">
        <title>Genomic Encyclopedia of Type Strains, Phase IV (KMG-IV): sequencing the most valuable type-strain genomes for metagenomic binning, comparative biology and taxonomic classification.</title>
        <authorList>
            <person name="Goeker M."/>
        </authorList>
    </citation>
    <scope>NUCLEOTIDE SEQUENCE [LARGE SCALE GENOMIC DNA]</scope>
    <source>
        <strain evidence="16 17">DSM 22198</strain>
    </source>
</reference>
<dbReference type="GO" id="GO:0006782">
    <property type="term" value="P:protoporphyrinogen IX biosynthetic process"/>
    <property type="evidence" value="ECO:0007669"/>
    <property type="project" value="UniProtKB-UniRule"/>
</dbReference>
<keyword evidence="12 14" id="KW-0472">Membrane</keyword>
<dbReference type="PANTHER" id="PTHR40255:SF1">
    <property type="entry name" value="PROTOPORPHYRINOGEN IX OXIDASE"/>
    <property type="match status" value="1"/>
</dbReference>
<keyword evidence="7 15" id="KW-0812">Transmembrane</keyword>
<proteinExistence type="inferred from homology"/>
<dbReference type="GO" id="GO:0046872">
    <property type="term" value="F:metal ion binding"/>
    <property type="evidence" value="ECO:0007669"/>
    <property type="project" value="UniProtKB-UniRule"/>
</dbReference>
<evidence type="ECO:0000256" key="12">
    <source>
        <dbReference type="ARBA" id="ARBA00023136"/>
    </source>
</evidence>
<evidence type="ECO:0000256" key="2">
    <source>
        <dbReference type="ARBA" id="ARBA00005073"/>
    </source>
</evidence>
<dbReference type="Proteomes" id="UP000539175">
    <property type="component" value="Unassembled WGS sequence"/>
</dbReference>
<dbReference type="InterPro" id="IPR005265">
    <property type="entry name" value="HemJ-like"/>
</dbReference>
<feature type="transmembrane region" description="Helical" evidence="15">
    <location>
        <begin position="59"/>
        <end position="81"/>
    </location>
</feature>
<evidence type="ECO:0000313" key="16">
    <source>
        <dbReference type="EMBL" id="MBB6252610.1"/>
    </source>
</evidence>
<organism evidence="16 17">
    <name type="scientific">Nitrospirillum iridis</name>
    <dbReference type="NCBI Taxonomy" id="765888"/>
    <lineage>
        <taxon>Bacteria</taxon>
        <taxon>Pseudomonadati</taxon>
        <taxon>Pseudomonadota</taxon>
        <taxon>Alphaproteobacteria</taxon>
        <taxon>Rhodospirillales</taxon>
        <taxon>Azospirillaceae</taxon>
        <taxon>Nitrospirillum</taxon>
    </lineage>
</organism>
<evidence type="ECO:0000313" key="17">
    <source>
        <dbReference type="Proteomes" id="UP000539175"/>
    </source>
</evidence>
<dbReference type="PIRSF" id="PIRSF004638">
    <property type="entry name" value="UCP004638"/>
    <property type="match status" value="1"/>
</dbReference>
<evidence type="ECO:0000256" key="15">
    <source>
        <dbReference type="SAM" id="Phobius"/>
    </source>
</evidence>